<evidence type="ECO:0000313" key="3">
    <source>
        <dbReference type="Proteomes" id="UP000197065"/>
    </source>
</evidence>
<reference evidence="2 3" key="1">
    <citation type="submission" date="2017-06" db="EMBL/GenBank/DDBJ databases">
        <authorList>
            <person name="Kim H.J."/>
            <person name="Triplett B.A."/>
        </authorList>
    </citation>
    <scope>NUCLEOTIDE SEQUENCE [LARGE SCALE GENOMIC DNA]</scope>
    <source>
        <strain evidence="2 3">B29T1</strain>
    </source>
</reference>
<protein>
    <submittedName>
        <fullName evidence="2">Ubiquinone/menaquinone biosynthesis C-methylase UbiE</fullName>
    </submittedName>
</protein>
<evidence type="ECO:0000313" key="2">
    <source>
        <dbReference type="EMBL" id="SNB79897.1"/>
    </source>
</evidence>
<keyword evidence="3" id="KW-1185">Reference proteome</keyword>
<keyword evidence="2" id="KW-0830">Ubiquinone</keyword>
<dbReference type="PANTHER" id="PTHR42912">
    <property type="entry name" value="METHYLTRANSFERASE"/>
    <property type="match status" value="1"/>
</dbReference>
<name>A0A212S4D0_9PROT</name>
<dbReference type="GO" id="GO:0008168">
    <property type="term" value="F:methyltransferase activity"/>
    <property type="evidence" value="ECO:0007669"/>
    <property type="project" value="UniProtKB-KW"/>
</dbReference>
<accession>A0A212S4D0</accession>
<gene>
    <name evidence="2" type="ORF">SAMN07250955_1245</name>
</gene>
<dbReference type="EMBL" id="FYEH01000024">
    <property type="protein sequence ID" value="SNB79897.1"/>
    <property type="molecule type" value="Genomic_DNA"/>
</dbReference>
<dbReference type="OrthoDB" id="1853779at2"/>
<organism evidence="2 3">
    <name type="scientific">Arboricoccus pini</name>
    <dbReference type="NCBI Taxonomy" id="1963835"/>
    <lineage>
        <taxon>Bacteria</taxon>
        <taxon>Pseudomonadati</taxon>
        <taxon>Pseudomonadota</taxon>
        <taxon>Alphaproteobacteria</taxon>
        <taxon>Geminicoccales</taxon>
        <taxon>Geminicoccaceae</taxon>
        <taxon>Arboricoccus</taxon>
    </lineage>
</organism>
<dbReference type="InterPro" id="IPR050508">
    <property type="entry name" value="Methyltransf_Superfamily"/>
</dbReference>
<dbReference type="GO" id="GO:0032259">
    <property type="term" value="P:methylation"/>
    <property type="evidence" value="ECO:0007669"/>
    <property type="project" value="UniProtKB-KW"/>
</dbReference>
<keyword evidence="2" id="KW-0489">Methyltransferase</keyword>
<dbReference type="Pfam" id="PF13649">
    <property type="entry name" value="Methyltransf_25"/>
    <property type="match status" value="1"/>
</dbReference>
<dbReference type="CDD" id="cd02440">
    <property type="entry name" value="AdoMet_MTases"/>
    <property type="match status" value="1"/>
</dbReference>
<evidence type="ECO:0000259" key="1">
    <source>
        <dbReference type="Pfam" id="PF13649"/>
    </source>
</evidence>
<dbReference type="InterPro" id="IPR029063">
    <property type="entry name" value="SAM-dependent_MTases_sf"/>
</dbReference>
<feature type="domain" description="Methyltransferase" evidence="1">
    <location>
        <begin position="57"/>
        <end position="149"/>
    </location>
</feature>
<proteinExistence type="predicted"/>
<dbReference type="InterPro" id="IPR041698">
    <property type="entry name" value="Methyltransf_25"/>
</dbReference>
<dbReference type="Gene3D" id="3.40.50.150">
    <property type="entry name" value="Vaccinia Virus protein VP39"/>
    <property type="match status" value="1"/>
</dbReference>
<keyword evidence="2" id="KW-0808">Transferase</keyword>
<dbReference type="AlphaFoldDB" id="A0A212S4D0"/>
<sequence>MAVDSLKDVAPTMDEVNIAAWGADDIVRHYAMASGWLDEGEREALAYALRRQPDGAVLDIGIGGGRTTELLEPMASEYVGIDISPKMIAAARLRFPEASLHCLDARDMNGLESRAFDLAFFSCAGLDAMDLAGRRAILGEVRRVLRPQGLFVFSSFNNEGPWAQSRIGLFMPRRWCDLRTLAGNVRRSLRDLFNANGRIGLLATHEQRGVERSLRLLPAFGFRVFAMFSTCRAIAAELNRQGFIIDRILTDRGEIVGDATRPPREASWFYYLARKI</sequence>
<dbReference type="Proteomes" id="UP000197065">
    <property type="component" value="Unassembled WGS sequence"/>
</dbReference>
<dbReference type="RefSeq" id="WP_133063961.1">
    <property type="nucleotide sequence ID" value="NZ_FYEH01000024.1"/>
</dbReference>
<dbReference type="SUPFAM" id="SSF53335">
    <property type="entry name" value="S-adenosyl-L-methionine-dependent methyltransferases"/>
    <property type="match status" value="1"/>
</dbReference>